<keyword evidence="1" id="KW-0812">Transmembrane</keyword>
<evidence type="ECO:0000313" key="3">
    <source>
        <dbReference type="Proteomes" id="UP000027982"/>
    </source>
</evidence>
<accession>A0A068NVN5</accession>
<evidence type="ECO:0008006" key="4">
    <source>
        <dbReference type="Google" id="ProtNLM"/>
    </source>
</evidence>
<keyword evidence="1" id="KW-0472">Membrane</keyword>
<dbReference type="HOGENOM" id="CLU_1701637_0_0_0"/>
<dbReference type="EMBL" id="CP007139">
    <property type="protein sequence ID" value="AIE87548.1"/>
    <property type="molecule type" value="Genomic_DNA"/>
</dbReference>
<dbReference type="AlphaFoldDB" id="A0A068NVN5"/>
<evidence type="ECO:0000313" key="2">
    <source>
        <dbReference type="EMBL" id="AIE87548.1"/>
    </source>
</evidence>
<protein>
    <recommendedName>
        <fullName evidence="4">SMODS and SLOG-associating 2TM effector domain-containing protein</fullName>
    </recommendedName>
</protein>
<reference evidence="2 3" key="1">
    <citation type="journal article" date="2014" name="PLoS ONE">
        <title>The first complete genome sequence of the class fimbriimonadia in the phylum armatimonadetes.</title>
        <authorList>
            <person name="Hu Z.Y."/>
            <person name="Wang Y.Z."/>
            <person name="Im W.T."/>
            <person name="Wang S.Y."/>
            <person name="Zhao G.P."/>
            <person name="Zheng H.J."/>
            <person name="Quan Z.X."/>
        </authorList>
    </citation>
    <scope>NUCLEOTIDE SEQUENCE [LARGE SCALE GENOMIC DNA]</scope>
    <source>
        <strain evidence="2">Gsoil 348</strain>
    </source>
</reference>
<evidence type="ECO:0000256" key="1">
    <source>
        <dbReference type="SAM" id="Phobius"/>
    </source>
</evidence>
<sequence>MPVEEIAERFEQCVREPSMRSASAVLRITREQIHARGQLSIYPKLALWFLEGGVALLLASRFLPADTQKSVMPGALGALALSAILGYGAFTGREDRKASLLAEHEIYRLATEALDKIVAEPFPRKPLTREQVDTLKDLVKRSPTSMGIREFLNG</sequence>
<feature type="transmembrane region" description="Helical" evidence="1">
    <location>
        <begin position="45"/>
        <end position="64"/>
    </location>
</feature>
<name>A0A068NVN5_FIMGI</name>
<proteinExistence type="predicted"/>
<organism evidence="2 3">
    <name type="scientific">Fimbriimonas ginsengisoli Gsoil 348</name>
    <dbReference type="NCBI Taxonomy" id="661478"/>
    <lineage>
        <taxon>Bacteria</taxon>
        <taxon>Bacillati</taxon>
        <taxon>Armatimonadota</taxon>
        <taxon>Fimbriimonadia</taxon>
        <taxon>Fimbriimonadales</taxon>
        <taxon>Fimbriimonadaceae</taxon>
        <taxon>Fimbriimonas</taxon>
    </lineage>
</organism>
<dbReference type="KEGG" id="fgi:OP10G_4180"/>
<keyword evidence="3" id="KW-1185">Reference proteome</keyword>
<feature type="transmembrane region" description="Helical" evidence="1">
    <location>
        <begin position="70"/>
        <end position="90"/>
    </location>
</feature>
<gene>
    <name evidence="2" type="ORF">OP10G_4180</name>
</gene>
<dbReference type="Proteomes" id="UP000027982">
    <property type="component" value="Chromosome"/>
</dbReference>
<keyword evidence="1" id="KW-1133">Transmembrane helix</keyword>